<evidence type="ECO:0000256" key="1">
    <source>
        <dbReference type="SAM" id="MobiDB-lite"/>
    </source>
</evidence>
<feature type="region of interest" description="Disordered" evidence="1">
    <location>
        <begin position="236"/>
        <end position="267"/>
    </location>
</feature>
<feature type="compositionally biased region" description="Basic and acidic residues" evidence="1">
    <location>
        <begin position="881"/>
        <end position="898"/>
    </location>
</feature>
<dbReference type="OrthoDB" id="20872at2759"/>
<feature type="compositionally biased region" description="Polar residues" evidence="1">
    <location>
        <begin position="1217"/>
        <end position="1227"/>
    </location>
</feature>
<accession>A0A9P5AG77</accession>
<feature type="compositionally biased region" description="Polar residues" evidence="1">
    <location>
        <begin position="248"/>
        <end position="267"/>
    </location>
</feature>
<feature type="compositionally biased region" description="Basic and acidic residues" evidence="1">
    <location>
        <begin position="1401"/>
        <end position="1421"/>
    </location>
</feature>
<dbReference type="Pfam" id="PF25438">
    <property type="entry name" value="DUF7896"/>
    <property type="match status" value="1"/>
</dbReference>
<feature type="region of interest" description="Disordered" evidence="1">
    <location>
        <begin position="1208"/>
        <end position="1250"/>
    </location>
</feature>
<reference evidence="3" key="2">
    <citation type="submission" date="2020-02" db="EMBL/GenBank/DDBJ databases">
        <title>Identification and distribution of gene clusters putatively required for synthesis of sphingolipid metabolism inhibitors in phylogenetically diverse species of the filamentous fungus Fusarium.</title>
        <authorList>
            <person name="Kim H.-S."/>
            <person name="Busman M."/>
            <person name="Brown D.W."/>
            <person name="Divon H."/>
            <person name="Uhlig S."/>
            <person name="Proctor R.H."/>
        </authorList>
    </citation>
    <scope>NUCLEOTIDE SEQUENCE</scope>
    <source>
        <strain evidence="3">NRRL 25174</strain>
    </source>
</reference>
<feature type="region of interest" description="Disordered" evidence="1">
    <location>
        <begin position="461"/>
        <end position="491"/>
    </location>
</feature>
<feature type="compositionally biased region" description="Polar residues" evidence="1">
    <location>
        <begin position="853"/>
        <end position="864"/>
    </location>
</feature>
<reference evidence="3" key="1">
    <citation type="journal article" date="2017" name="Mycologia">
        <title>Fusarium algeriense, sp. nov., a novel toxigenic crown rot pathogen of durum wheat from Algeria is nested in the Fusarium burgessii species complex.</title>
        <authorList>
            <person name="Laraba I."/>
            <person name="Keddad A."/>
            <person name="Boureghda H."/>
            <person name="Abdallah N."/>
            <person name="Vaughan M.M."/>
            <person name="Proctor R.H."/>
            <person name="Busman M."/>
            <person name="O'Donnell K."/>
        </authorList>
    </citation>
    <scope>NUCLEOTIDE SEQUENCE</scope>
    <source>
        <strain evidence="3">NRRL 25174</strain>
    </source>
</reference>
<dbReference type="EMBL" id="PVQB02000367">
    <property type="protein sequence ID" value="KAF4338103.1"/>
    <property type="molecule type" value="Genomic_DNA"/>
</dbReference>
<feature type="compositionally biased region" description="Basic and acidic residues" evidence="1">
    <location>
        <begin position="1356"/>
        <end position="1377"/>
    </location>
</feature>
<protein>
    <submittedName>
        <fullName evidence="3">Serine threonine phosphatase</fullName>
    </submittedName>
</protein>
<feature type="compositionally biased region" description="Acidic residues" evidence="1">
    <location>
        <begin position="461"/>
        <end position="475"/>
    </location>
</feature>
<feature type="compositionally biased region" description="Polar residues" evidence="1">
    <location>
        <begin position="951"/>
        <end position="963"/>
    </location>
</feature>
<feature type="compositionally biased region" description="Basic and acidic residues" evidence="1">
    <location>
        <begin position="1462"/>
        <end position="1472"/>
    </location>
</feature>
<sequence>MMTDPEDDADKQGPTVAASANECLQSFQNCLFAAASIHPRELSMVEDQVARFSSWANAIGVFAPGSASMDHRLRYAPEVKGVVTGLLESLNYRCQTLLKSLTSLAQSLSQGLYEGSNESLQKALIDVAAEISRLNKISNTIRRASKETQALKASNFQIKDDEGNDVEDILLEHFRHHIGDRFPNLGETLQGRLARTMVVRRKRILYRRHRQGSTSIEPQKNVPENPVELPNAQLITSSEQDKTKSKSPKGTVSQPATSTPSQVKSATTLAPEKFQRAAASPSVISASKTVALGNHEALVFPPAPGFALKKRYEQLKTRRDVSEAGMKKVLEEDDLIGIGEITCPYCLYALPAQQPDVLYNHSDEWLSHLQQHRRFWRCTAHRDMDPFMSSAEYITHMREVHDSKLNDNQLRVMANRNSRKMPKLFPSCPLCGKGEDEINGRLEDHLTGHLRSLALKSLPSYEDEMSDEDKNENDSIDISRPQSRSTVRDMKQAEEDVSLDILASSEFWDLWNPALPEDWGVNFMGNAHTVLNLSSHDVKDAAQFFDVLFFKDDIHNSEHDPILHSMLAQKMIAAYYQDPDDKYWKQKSFHTFVESPLIQKENIQGLVEMVEKMKNNSQGKASQASVSSSLVDEDALAAGDIDDMEKQQKGKEIDSIWIPVDAEAGSAQRKGVQQEGNGFLVVTVKTLNCSSDFLRQIGEPERLICQAAYGTDVSRVEFPANDQPSNTTFTLEVPSDIPKSLTISIFSDRQTNQQSPREALGALDGLIGTSEVRIRDIISTEYIYSDVRKMLKWDNQDQVDYQTAEISFDISWQIADPRTSDKTKNADEESSIANPQGGPSDARKVTAVDDLPASTTQVHHTLPSSLGDPNAGGNIHTPKLTHQESSSHNDVLEAENKKPSHGQPGYDSEEKGALTPGAHIKDENSFDLAHFNTDPFLRRYGKGNQINGPLTVQGVGTKTSSSGGDLYTEQGFSSDDSINEKPSQYGRQVHFTDDDDLIRGPGPRKTFKEMEAGPGFEQLSGRTYQLRPGHLPQAESLKEQRLRPQSQVLSTKLVEDYMTALHRVYYDKCNEHPDGFRGDHELRRHIDAKHSATVKRWVCEEPKNQIPSSPQPVIPLSRCKACLAQKQYGAWYNAAAHLRRAHFRPHRFGKSSGDWPSMSVLKDWMREVHQSADVPEDHISSVEDDMDEYPAPAEYIGRILQQTPMLAHDNEGESESPESGRQVNRFSQDIKMRSPASAGTGESTSEHDPWEPAFAVHWRDENEAREAPYGIFFNGVDKKETSTGGPRRWSPMDIKDETVAPSKLTTAPKDKESAGAKEESYRAIFDLRSSTSQPPPPRRDVRSEEDEHPSPSETPGSRKEVENEEAQRQHLKARMDPLRVVTVGKKSGRKSEASPPGASMDLERLIKEYRKLSRIRPDHSPTRASASSQDVSLPPVTVPDVSVAPKLKPESDPLPRRKKSDRKQDRKEWESD</sequence>
<evidence type="ECO:0000259" key="2">
    <source>
        <dbReference type="Pfam" id="PF25438"/>
    </source>
</evidence>
<dbReference type="PANTHER" id="PTHR42031:SF1">
    <property type="entry name" value="KEY LIME PATHOGENICITY PROTEIN"/>
    <property type="match status" value="1"/>
</dbReference>
<proteinExistence type="predicted"/>
<feature type="region of interest" description="Disordered" evidence="1">
    <location>
        <begin position="951"/>
        <end position="979"/>
    </location>
</feature>
<comment type="caution">
    <text evidence="3">The sequence shown here is derived from an EMBL/GenBank/DDBJ whole genome shotgun (WGS) entry which is preliminary data.</text>
</comment>
<dbReference type="PANTHER" id="PTHR42031">
    <property type="entry name" value="KEY LIME PATHOGENICITY PROTEIN"/>
    <property type="match status" value="1"/>
</dbReference>
<feature type="region of interest" description="Disordered" evidence="1">
    <location>
        <begin position="819"/>
        <end position="921"/>
    </location>
</feature>
<evidence type="ECO:0000313" key="4">
    <source>
        <dbReference type="Proteomes" id="UP000730481"/>
    </source>
</evidence>
<dbReference type="Proteomes" id="UP000730481">
    <property type="component" value="Unassembled WGS sequence"/>
</dbReference>
<evidence type="ECO:0000313" key="3">
    <source>
        <dbReference type="EMBL" id="KAF4338103.1"/>
    </source>
</evidence>
<gene>
    <name evidence="3" type="ORF">FBEOM_8002</name>
</gene>
<dbReference type="InterPro" id="IPR057218">
    <property type="entry name" value="DUF7896"/>
</dbReference>
<organism evidence="3 4">
    <name type="scientific">Fusarium beomiforme</name>
    <dbReference type="NCBI Taxonomy" id="44412"/>
    <lineage>
        <taxon>Eukaryota</taxon>
        <taxon>Fungi</taxon>
        <taxon>Dikarya</taxon>
        <taxon>Ascomycota</taxon>
        <taxon>Pezizomycotina</taxon>
        <taxon>Sordariomycetes</taxon>
        <taxon>Hypocreomycetidae</taxon>
        <taxon>Hypocreales</taxon>
        <taxon>Nectriaceae</taxon>
        <taxon>Fusarium</taxon>
        <taxon>Fusarium burgessii species complex</taxon>
    </lineage>
</organism>
<name>A0A9P5AG77_9HYPO</name>
<feature type="region of interest" description="Disordered" evidence="1">
    <location>
        <begin position="1275"/>
        <end position="1472"/>
    </location>
</feature>
<feature type="compositionally biased region" description="Polar residues" evidence="1">
    <location>
        <begin position="970"/>
        <end position="979"/>
    </location>
</feature>
<keyword evidence="4" id="KW-1185">Reference proteome</keyword>
<feature type="compositionally biased region" description="Basic and acidic residues" evidence="1">
    <location>
        <begin position="1308"/>
        <end position="1321"/>
    </location>
</feature>
<feature type="domain" description="DUF7896" evidence="2">
    <location>
        <begin position="1094"/>
        <end position="1168"/>
    </location>
</feature>
<feature type="compositionally biased region" description="Polar residues" evidence="1">
    <location>
        <begin position="1422"/>
        <end position="1431"/>
    </location>
</feature>